<reference evidence="1" key="7">
    <citation type="journal article" date="2005" name="Science">
        <title>The Transcriptional Landscape of the Mammalian Genome.</title>
        <authorList>
            <consortium name="The FANTOM Consortium"/>
            <consortium name="Riken Genome Exploration Research Group and Genome Science Group (Genome Network Project Core Group)"/>
        </authorList>
    </citation>
    <scope>NUCLEOTIDE SEQUENCE</scope>
    <source>
        <strain evidence="1">C57BL/6J</strain>
        <tissue evidence="1">Kidney</tissue>
    </source>
</reference>
<organism evidence="1">
    <name type="scientific">Mus musculus</name>
    <name type="common">Mouse</name>
    <dbReference type="NCBI Taxonomy" id="10090"/>
    <lineage>
        <taxon>Eukaryota</taxon>
        <taxon>Metazoa</taxon>
        <taxon>Chordata</taxon>
        <taxon>Craniata</taxon>
        <taxon>Vertebrata</taxon>
        <taxon>Euteleostomi</taxon>
        <taxon>Mammalia</taxon>
        <taxon>Eutheria</taxon>
        <taxon>Euarchontoglires</taxon>
        <taxon>Glires</taxon>
        <taxon>Rodentia</taxon>
        <taxon>Myomorpha</taxon>
        <taxon>Muroidea</taxon>
        <taxon>Muridae</taxon>
        <taxon>Murinae</taxon>
        <taxon>Mus</taxon>
        <taxon>Mus</taxon>
    </lineage>
</organism>
<reference evidence="1" key="5">
    <citation type="journal article" date="2002" name="Nature">
        <title>Analysis of the mouse transcriptome based on functional annotation of 60,770 full-length cDNAs.</title>
        <authorList>
            <consortium name="The FANTOM Consortium and the RIKEN Genome Exploration Research Group Phase I and II Team"/>
        </authorList>
    </citation>
    <scope>NUCLEOTIDE SEQUENCE</scope>
    <source>
        <strain evidence="1">C57BL/6J</strain>
        <tissue evidence="1">Kidney</tissue>
    </source>
</reference>
<sequence length="148" mass="16566">MARPDHAELRKAIQCGAQTMKTWNSQERLRTQPPLLMMGDCTLQDQFVKEKPDSATSLLWFLPTGLWGSAALLPTKGETGASFQLLVLLSVHIFTLFSSESPPGVQLSLGICLLLRSCWLTALFLHTQSSSQNKRNLWFGLVWITILH</sequence>
<reference evidence="1" key="3">
    <citation type="journal article" date="2000" name="Genome Res.">
        <title>RIKEN integrated sequence analysis (RISA) system--384-format sequencing pipeline with 384 multicapillary sequencer.</title>
        <authorList>
            <person name="Shibata K."/>
            <person name="Itoh M."/>
            <person name="Aizawa K."/>
            <person name="Nagaoka S."/>
            <person name="Sasaki N."/>
            <person name="Carninci P."/>
            <person name="Konno H."/>
            <person name="Akiyama J."/>
            <person name="Nishi K."/>
            <person name="Kitsunai T."/>
            <person name="Tashiro H."/>
            <person name="Itoh M."/>
            <person name="Sumi N."/>
            <person name="Ishii Y."/>
            <person name="Nakamura S."/>
            <person name="Hazama M."/>
            <person name="Nishine T."/>
            <person name="Harada A."/>
            <person name="Yamamoto R."/>
            <person name="Matsumoto H."/>
            <person name="Sakaguchi S."/>
            <person name="Ikegami T."/>
            <person name="Kashiwagi K."/>
            <person name="Fujiwake S."/>
            <person name="Inoue K."/>
            <person name="Togawa Y."/>
            <person name="Izawa M."/>
            <person name="Ohara E."/>
            <person name="Watahiki M."/>
            <person name="Yoneda Y."/>
            <person name="Ishikawa T."/>
            <person name="Ozawa K."/>
            <person name="Tanaka T."/>
            <person name="Matsuura S."/>
            <person name="Kawai J."/>
            <person name="Okazaki Y."/>
            <person name="Muramatsu M."/>
            <person name="Inoue Y."/>
            <person name="Kira A."/>
            <person name="Hayashizaki Y."/>
        </authorList>
    </citation>
    <scope>NUCLEOTIDE SEQUENCE</scope>
    <source>
        <strain evidence="1">C57BL/6J</strain>
        <tissue evidence="1">Kidney</tissue>
    </source>
</reference>
<proteinExistence type="evidence at transcript level"/>
<dbReference type="AGR" id="MGI:3642533"/>
<reference evidence="1" key="1">
    <citation type="journal article" date="1999" name="Methods Enzymol.">
        <title>High-efficiency full-length cDNA cloning.</title>
        <authorList>
            <person name="Carninci P."/>
            <person name="Hayashizaki Y."/>
        </authorList>
    </citation>
    <scope>NUCLEOTIDE SEQUENCE</scope>
    <source>
        <strain evidence="1">C57BL/6J</strain>
        <tissue evidence="1">Kidney</tissue>
    </source>
</reference>
<dbReference type="MGI" id="MGI:3642533">
    <property type="gene designation" value="Gm15348"/>
</dbReference>
<gene>
    <name evidence="2" type="primary">Gm15348</name>
    <name evidence="2" type="synonym">OTTMUSG00000020606</name>
</gene>
<reference evidence="1" key="4">
    <citation type="journal article" date="2001" name="Nature">
        <title>Functional annotation of a full-length mouse cDNA collection.</title>
        <authorList>
            <consortium name="The RIKEN Genome Exploration Research Group Phase II Team and the FANTOM Consortium"/>
        </authorList>
    </citation>
    <scope>NUCLEOTIDE SEQUENCE</scope>
    <source>
        <strain evidence="1">C57BL/6J</strain>
        <tissue evidence="1">Kidney</tissue>
    </source>
</reference>
<name>Q3UNZ7_MOUSE</name>
<dbReference type="EMBL" id="AK143914">
    <property type="protein sequence ID" value="BAE25600.1"/>
    <property type="molecule type" value="mRNA"/>
</dbReference>
<evidence type="ECO:0000313" key="1">
    <source>
        <dbReference type="EMBL" id="BAE25600.1"/>
    </source>
</evidence>
<protein>
    <submittedName>
        <fullName evidence="1">Uncharacterized protein</fullName>
    </submittedName>
</protein>
<dbReference type="AlphaFoldDB" id="Q3UNZ7"/>
<reference evidence="1" key="6">
    <citation type="submission" date="2004-03" db="EMBL/GenBank/DDBJ databases">
        <authorList>
            <person name="Arakawa T."/>
            <person name="Carninci P."/>
            <person name="Fukuda S."/>
            <person name="Hashizume W."/>
            <person name="Hayashida K."/>
            <person name="Hori F."/>
            <person name="Iida J."/>
            <person name="Imamura K."/>
            <person name="Imotani K."/>
            <person name="Itoh M."/>
            <person name="Kanagawa S."/>
            <person name="Kawai J."/>
            <person name="Kojima M."/>
            <person name="Konno H."/>
            <person name="Murata M."/>
            <person name="Nakamura M."/>
            <person name="Ninomiya N."/>
            <person name="Nishiyori H."/>
            <person name="Nomura K."/>
            <person name="Ohno M."/>
            <person name="Sakazume N."/>
            <person name="Sano H."/>
            <person name="Sasaki D."/>
            <person name="Shibata K."/>
            <person name="Shiraki T."/>
            <person name="Tagami M."/>
            <person name="Tagami Y."/>
            <person name="Waki K."/>
            <person name="Watahiki A."/>
            <person name="Muramatsu M."/>
            <person name="Hayashizaki Y."/>
        </authorList>
    </citation>
    <scope>NUCLEOTIDE SEQUENCE</scope>
    <source>
        <strain evidence="1">C57BL/6J</strain>
        <tissue evidence="1">Kidney</tissue>
    </source>
</reference>
<reference evidence="1" key="8">
    <citation type="journal article" date="2005" name="Science">
        <title>Antisense Transcription in the Mammalian Transcriptome.</title>
        <authorList>
            <consortium name="RIKEN Genome Exploration Research Group and Genome Science Group (Genome Network Project Core Group) and the FANTOM Consortium"/>
        </authorList>
    </citation>
    <scope>NUCLEOTIDE SEQUENCE</scope>
    <source>
        <strain evidence="1">C57BL/6J</strain>
        <tissue evidence="1">Kidney</tissue>
    </source>
</reference>
<accession>Q3UNZ7</accession>
<evidence type="ECO:0000313" key="2">
    <source>
        <dbReference type="MGI" id="MGI:3642533"/>
    </source>
</evidence>
<reference evidence="1" key="2">
    <citation type="journal article" date="2000" name="Genome Res.">
        <title>Normalization and subtraction of cap-trapper-selected cDNAs to prepare full-length cDNA libraries for rapid discovery of new genes.</title>
        <authorList>
            <person name="Carninci P."/>
            <person name="Shibata Y."/>
            <person name="Hayatsu N."/>
            <person name="Sugahara Y."/>
            <person name="Shibata K."/>
            <person name="Itoh M."/>
            <person name="Konno H."/>
            <person name="Okazaki Y."/>
            <person name="Muramatsu M."/>
            <person name="Hayashizaki Y."/>
        </authorList>
    </citation>
    <scope>NUCLEOTIDE SEQUENCE</scope>
    <source>
        <strain evidence="1">C57BL/6J</strain>
        <tissue evidence="1">Kidney</tissue>
    </source>
</reference>